<name>A0A420IZF6_9PEZI</name>
<accession>A0A420IZF6</accession>
<sequence>MNTQGLKVRPKAEIKVLGIIVDRKLRWGPQIKHAASKGETAFNAMSRINSFVWGLSLRKSRLIFSAVVRPKMLFGSQRLEFRNDSGIMSNNMINKLSVVQNKCLRKITGGYKRTPISVLDREAGVAPIDIYIRSNAIIYIKNTEDKPVTSKIDQQMEELWRYFHQARTKQHKPRQKTPIKSIRTNATKI</sequence>
<gene>
    <name evidence="2" type="ORF">GcM3_050028</name>
</gene>
<organism evidence="2 3">
    <name type="scientific">Golovinomyces cichoracearum</name>
    <dbReference type="NCBI Taxonomy" id="62708"/>
    <lineage>
        <taxon>Eukaryota</taxon>
        <taxon>Fungi</taxon>
        <taxon>Dikarya</taxon>
        <taxon>Ascomycota</taxon>
        <taxon>Pezizomycotina</taxon>
        <taxon>Leotiomycetes</taxon>
        <taxon>Erysiphales</taxon>
        <taxon>Erysiphaceae</taxon>
        <taxon>Golovinomyces</taxon>
    </lineage>
</organism>
<evidence type="ECO:0000313" key="2">
    <source>
        <dbReference type="EMBL" id="RKF79932.1"/>
    </source>
</evidence>
<reference evidence="2 3" key="1">
    <citation type="journal article" date="2018" name="BMC Genomics">
        <title>Comparative genome analyses reveal sequence features reflecting distinct modes of host-adaptation between dicot and monocot powdery mildew.</title>
        <authorList>
            <person name="Wu Y."/>
            <person name="Ma X."/>
            <person name="Pan Z."/>
            <person name="Kale S.D."/>
            <person name="Song Y."/>
            <person name="King H."/>
            <person name="Zhang Q."/>
            <person name="Presley C."/>
            <person name="Deng X."/>
            <person name="Wei C.I."/>
            <person name="Xiao S."/>
        </authorList>
    </citation>
    <scope>NUCLEOTIDE SEQUENCE [LARGE SCALE GENOMIC DNA]</scope>
    <source>
        <strain evidence="2">UMSG3</strain>
    </source>
</reference>
<protein>
    <submittedName>
        <fullName evidence="2">Uncharacterized protein</fullName>
    </submittedName>
</protein>
<dbReference type="EMBL" id="MCBQ01005059">
    <property type="protein sequence ID" value="RKF79932.1"/>
    <property type="molecule type" value="Genomic_DNA"/>
</dbReference>
<dbReference type="STRING" id="62708.A0A420IZF6"/>
<keyword evidence="3" id="KW-1185">Reference proteome</keyword>
<dbReference type="AlphaFoldDB" id="A0A420IZF6"/>
<evidence type="ECO:0000313" key="3">
    <source>
        <dbReference type="Proteomes" id="UP000283383"/>
    </source>
</evidence>
<comment type="caution">
    <text evidence="2">The sequence shown here is derived from an EMBL/GenBank/DDBJ whole genome shotgun (WGS) entry which is preliminary data.</text>
</comment>
<dbReference type="Proteomes" id="UP000283383">
    <property type="component" value="Unassembled WGS sequence"/>
</dbReference>
<evidence type="ECO:0000256" key="1">
    <source>
        <dbReference type="SAM" id="MobiDB-lite"/>
    </source>
</evidence>
<feature type="region of interest" description="Disordered" evidence="1">
    <location>
        <begin position="170"/>
        <end position="189"/>
    </location>
</feature>
<proteinExistence type="predicted"/>